<dbReference type="GO" id="GO:0022900">
    <property type="term" value="P:electron transport chain"/>
    <property type="evidence" value="ECO:0007669"/>
    <property type="project" value="UniProtKB-UniRule"/>
</dbReference>
<keyword evidence="3 8" id="KW-0812">Transmembrane</keyword>
<evidence type="ECO:0000313" key="12">
    <source>
        <dbReference type="Proteomes" id="UP000481964"/>
    </source>
</evidence>
<dbReference type="Pfam" id="PF02508">
    <property type="entry name" value="Rnf-Nqr"/>
    <property type="match status" value="1"/>
</dbReference>
<feature type="transmembrane region" description="Helical" evidence="8">
    <location>
        <begin position="88"/>
        <end position="108"/>
    </location>
</feature>
<organism evidence="10 11">
    <name type="scientific">Lachnospira eligens</name>
    <dbReference type="NCBI Taxonomy" id="39485"/>
    <lineage>
        <taxon>Bacteria</taxon>
        <taxon>Bacillati</taxon>
        <taxon>Bacillota</taxon>
        <taxon>Clostridia</taxon>
        <taxon>Lachnospirales</taxon>
        <taxon>Lachnospiraceae</taxon>
        <taxon>Lachnospira</taxon>
    </lineage>
</organism>
<dbReference type="GO" id="GO:0012505">
    <property type="term" value="C:endomembrane system"/>
    <property type="evidence" value="ECO:0007669"/>
    <property type="project" value="UniProtKB-SubCell"/>
</dbReference>
<reference evidence="9 12" key="2">
    <citation type="journal article" date="2019" name="Nat. Med.">
        <title>A library of human gut bacterial isolates paired with longitudinal multiomics data enables mechanistic microbiome research.</title>
        <authorList>
            <person name="Poyet M."/>
            <person name="Groussin M."/>
            <person name="Gibbons S.M."/>
            <person name="Avila-Pacheco J."/>
            <person name="Jiang X."/>
            <person name="Kearney S.M."/>
            <person name="Perrotta A.R."/>
            <person name="Berdy B."/>
            <person name="Zhao S."/>
            <person name="Lieberman T.D."/>
            <person name="Swanson P.K."/>
            <person name="Smith M."/>
            <person name="Roesemann S."/>
            <person name="Alexander J.E."/>
            <person name="Rich S.A."/>
            <person name="Livny J."/>
            <person name="Vlamakis H."/>
            <person name="Clish C."/>
            <person name="Bullock K."/>
            <person name="Deik A."/>
            <person name="Scott J."/>
            <person name="Pierce K.A."/>
            <person name="Xavier R.J."/>
            <person name="Alm E.J."/>
        </authorList>
    </citation>
    <scope>NUCLEOTIDE SEQUENCE [LARGE SCALE GENOMIC DNA]</scope>
    <source>
        <strain evidence="9 12">BIOML-A1</strain>
    </source>
</reference>
<keyword evidence="6 8" id="KW-1133">Transmembrane helix</keyword>
<evidence type="ECO:0000256" key="8">
    <source>
        <dbReference type="HAMAP-Rule" id="MF_00478"/>
    </source>
</evidence>
<dbReference type="Proteomes" id="UP000284794">
    <property type="component" value="Unassembled WGS sequence"/>
</dbReference>
<evidence type="ECO:0000256" key="7">
    <source>
        <dbReference type="ARBA" id="ARBA00023136"/>
    </source>
</evidence>
<feature type="transmembrane region" description="Helical" evidence="8">
    <location>
        <begin position="193"/>
        <end position="213"/>
    </location>
</feature>
<comment type="caution">
    <text evidence="10">The sequence shown here is derived from an EMBL/GenBank/DDBJ whole genome shotgun (WGS) entry which is preliminary data.</text>
</comment>
<dbReference type="EMBL" id="WKRD01000005">
    <property type="protein sequence ID" value="MSC57299.1"/>
    <property type="molecule type" value="Genomic_DNA"/>
</dbReference>
<comment type="subunit">
    <text evidence="8">The complex is composed of six subunits: RnfA, RnfB, RnfC, RnfD, RnfE and RnfG.</text>
</comment>
<dbReference type="GO" id="GO:0005886">
    <property type="term" value="C:plasma membrane"/>
    <property type="evidence" value="ECO:0007669"/>
    <property type="project" value="UniProtKB-SubCell"/>
</dbReference>
<dbReference type="NCBIfam" id="NF009070">
    <property type="entry name" value="PRK12405.1"/>
    <property type="match status" value="1"/>
</dbReference>
<gene>
    <name evidence="8" type="primary">rnfE</name>
    <name evidence="10" type="ORF">DW811_01115</name>
    <name evidence="9" type="ORF">GKE48_07545</name>
</gene>
<keyword evidence="7 8" id="KW-0472">Membrane</keyword>
<keyword evidence="8" id="KW-1003">Cell membrane</keyword>
<evidence type="ECO:0000256" key="4">
    <source>
        <dbReference type="ARBA" id="ARBA00022967"/>
    </source>
</evidence>
<evidence type="ECO:0000256" key="2">
    <source>
        <dbReference type="ARBA" id="ARBA00022448"/>
    </source>
</evidence>
<dbReference type="InterPro" id="IPR010968">
    <property type="entry name" value="RnfE"/>
</dbReference>
<name>A0A414DJ84_9FIRM</name>
<accession>A0A414DJ84</accession>
<evidence type="ECO:0000313" key="9">
    <source>
        <dbReference type="EMBL" id="MSC57299.1"/>
    </source>
</evidence>
<sequence>MRLQFTSLWQETREVRTLNKCIERLYNGIIKENPTLVLTLGMCPTLAVTTSAINGIGMGLSSTVVLALSNLMISLLRKAIPDGVRMPAFIVVVASFVTMVQFLMQGFLPSLYDSLGIYIPLIVVNCIILGRAEAYASKNPPIPSFFDGIGMGLGFTIAITILGAIRELIGGGTIFSDGTNALFDLSTIGYTPASIFILAPGAFFVLAFMIAIMNRIKRKKGMKPAEVPDYTEEIEEAKAEAKNN</sequence>
<evidence type="ECO:0000313" key="11">
    <source>
        <dbReference type="Proteomes" id="UP000284794"/>
    </source>
</evidence>
<feature type="transmembrane region" description="Helical" evidence="8">
    <location>
        <begin position="144"/>
        <end position="165"/>
    </location>
</feature>
<dbReference type="PANTHER" id="PTHR30586:SF0">
    <property type="entry name" value="ION-TRANSLOCATING OXIDOREDUCTASE COMPLEX SUBUNIT E"/>
    <property type="match status" value="1"/>
</dbReference>
<dbReference type="PIRSF" id="PIRSF006102">
    <property type="entry name" value="NQR_DE"/>
    <property type="match status" value="1"/>
</dbReference>
<dbReference type="Proteomes" id="UP000481964">
    <property type="component" value="Unassembled WGS sequence"/>
</dbReference>
<keyword evidence="4 8" id="KW-1278">Translocase</keyword>
<evidence type="ECO:0000313" key="10">
    <source>
        <dbReference type="EMBL" id="RHD11010.1"/>
    </source>
</evidence>
<keyword evidence="2 8" id="KW-0813">Transport</keyword>
<comment type="similarity">
    <text evidence="8">Belongs to the NqrDE/RnfAE family.</text>
</comment>
<protein>
    <recommendedName>
        <fullName evidence="8">Ion-translocating oxidoreductase complex subunit E</fullName>
        <ecNumber evidence="8">7.-.-.-</ecNumber>
    </recommendedName>
    <alternativeName>
        <fullName evidence="8">Rnf electron transport complex subunit E</fullName>
    </alternativeName>
</protein>
<dbReference type="InterPro" id="IPR003667">
    <property type="entry name" value="NqrDE/RnfAE"/>
</dbReference>
<evidence type="ECO:0000256" key="5">
    <source>
        <dbReference type="ARBA" id="ARBA00022982"/>
    </source>
</evidence>
<dbReference type="NCBIfam" id="TIGR01948">
    <property type="entry name" value="rnfE"/>
    <property type="match status" value="1"/>
</dbReference>
<dbReference type="HAMAP" id="MF_00478">
    <property type="entry name" value="RsxE_RnfE"/>
    <property type="match status" value="1"/>
</dbReference>
<comment type="subcellular location">
    <subcellularLocation>
        <location evidence="8">Cell membrane</location>
        <topology evidence="8">Multi-pass membrane protein</topology>
    </subcellularLocation>
    <subcellularLocation>
        <location evidence="1">Endomembrane system</location>
        <topology evidence="1">Multi-pass membrane protein</topology>
    </subcellularLocation>
</comment>
<feature type="transmembrane region" description="Helical" evidence="8">
    <location>
        <begin position="114"/>
        <end position="132"/>
    </location>
</feature>
<dbReference type="EMBL" id="QSIS01000001">
    <property type="protein sequence ID" value="RHD11010.1"/>
    <property type="molecule type" value="Genomic_DNA"/>
</dbReference>
<dbReference type="AlphaFoldDB" id="A0A414DJ84"/>
<dbReference type="PANTHER" id="PTHR30586">
    <property type="entry name" value="ELECTRON TRANSPORT COMPLEX PROTEIN RNFE"/>
    <property type="match status" value="1"/>
</dbReference>
<evidence type="ECO:0000256" key="1">
    <source>
        <dbReference type="ARBA" id="ARBA00004127"/>
    </source>
</evidence>
<dbReference type="EC" id="7.-.-.-" evidence="8"/>
<feature type="transmembrane region" description="Helical" evidence="8">
    <location>
        <begin position="56"/>
        <end position="76"/>
    </location>
</feature>
<proteinExistence type="inferred from homology"/>
<evidence type="ECO:0000256" key="6">
    <source>
        <dbReference type="ARBA" id="ARBA00022989"/>
    </source>
</evidence>
<evidence type="ECO:0000256" key="3">
    <source>
        <dbReference type="ARBA" id="ARBA00022692"/>
    </source>
</evidence>
<reference evidence="10 11" key="1">
    <citation type="submission" date="2018-08" db="EMBL/GenBank/DDBJ databases">
        <title>A genome reference for cultivated species of the human gut microbiota.</title>
        <authorList>
            <person name="Zou Y."/>
            <person name="Xue W."/>
            <person name="Luo G."/>
        </authorList>
    </citation>
    <scope>NUCLEOTIDE SEQUENCE [LARGE SCALE GENOMIC DNA]</scope>
    <source>
        <strain evidence="10 11">AM32-2AC</strain>
    </source>
</reference>
<comment type="function">
    <text evidence="8">Part of a membrane-bound complex that couples electron transfer with translocation of ions across the membrane.</text>
</comment>
<keyword evidence="5 8" id="KW-0249">Electron transport</keyword>